<dbReference type="Proteomes" id="UP000292459">
    <property type="component" value="Unassembled WGS sequence"/>
</dbReference>
<sequence>MTQEITRWLTEIRTLQQQLEAVRQERDQAYQSAANWRQLYDAEAQQRRADVETLKATEATLRTELSTLRSHHADAISAELENHLDSTNLDSVEGLRAELIKALQTCDQLQNALNAEKHAHAETRKTLTSALGEAIDAFNPSSSLVKRKPS</sequence>
<reference evidence="2 3" key="1">
    <citation type="submission" date="2018-11" db="EMBL/GenBank/DDBJ databases">
        <title>Whole genome sequencing of an environmental sample.</title>
        <authorList>
            <person name="Sarangi A.N."/>
            <person name="Singh D."/>
            <person name="Tripathy S."/>
        </authorList>
    </citation>
    <scope>NUCLEOTIDE SEQUENCE [LARGE SCALE GENOMIC DNA]</scope>
    <source>
        <strain evidence="2 3">Lakshadweep</strain>
    </source>
</reference>
<dbReference type="OrthoDB" id="467224at2"/>
<keyword evidence="1" id="KW-0175">Coiled coil</keyword>
<organism evidence="2 3">
    <name type="scientific">Leptolyngbya iicbica LK</name>
    <dbReference type="NCBI Taxonomy" id="2294035"/>
    <lineage>
        <taxon>Bacteria</taxon>
        <taxon>Bacillati</taxon>
        <taxon>Cyanobacteriota</taxon>
        <taxon>Cyanophyceae</taxon>
        <taxon>Leptolyngbyales</taxon>
        <taxon>Leptolyngbyaceae</taxon>
        <taxon>Leptolyngbya group</taxon>
        <taxon>Leptolyngbya</taxon>
        <taxon>Leptolyngbya iicbica</taxon>
    </lineage>
</organism>
<keyword evidence="3" id="KW-1185">Reference proteome</keyword>
<feature type="coiled-coil region" evidence="1">
    <location>
        <begin position="5"/>
        <end position="32"/>
    </location>
</feature>
<dbReference type="EMBL" id="QVFV01000004">
    <property type="protein sequence ID" value="RZM77126.1"/>
    <property type="molecule type" value="Genomic_DNA"/>
</dbReference>
<evidence type="ECO:0000256" key="1">
    <source>
        <dbReference type="SAM" id="Coils"/>
    </source>
</evidence>
<protein>
    <submittedName>
        <fullName evidence="2">Uncharacterized protein</fullName>
    </submittedName>
</protein>
<accession>A0A4Q7E391</accession>
<evidence type="ECO:0000313" key="2">
    <source>
        <dbReference type="EMBL" id="RZM77126.1"/>
    </source>
</evidence>
<gene>
    <name evidence="2" type="ORF">DYY88_15855</name>
</gene>
<dbReference type="AlphaFoldDB" id="A0A4Q7E391"/>
<evidence type="ECO:0000313" key="3">
    <source>
        <dbReference type="Proteomes" id="UP000292459"/>
    </source>
</evidence>
<proteinExistence type="predicted"/>
<comment type="caution">
    <text evidence="2">The sequence shown here is derived from an EMBL/GenBank/DDBJ whole genome shotgun (WGS) entry which is preliminary data.</text>
</comment>
<name>A0A4Q7E391_9CYAN</name>
<dbReference type="RefSeq" id="WP_044151139.1">
    <property type="nucleotide sequence ID" value="NZ_QVFV01000004.1"/>
</dbReference>